<reference evidence="4" key="2">
    <citation type="submission" date="2015-01" db="EMBL/GenBank/DDBJ databases">
        <title>Evolutionary Origins and Diversification of the Mycorrhizal Mutualists.</title>
        <authorList>
            <consortium name="DOE Joint Genome Institute"/>
            <consortium name="Mycorrhizal Genomics Consortium"/>
            <person name="Kohler A."/>
            <person name="Kuo A."/>
            <person name="Nagy L.G."/>
            <person name="Floudas D."/>
            <person name="Copeland A."/>
            <person name="Barry K.W."/>
            <person name="Cichocki N."/>
            <person name="Veneault-Fourrey C."/>
            <person name="LaButti K."/>
            <person name="Lindquist E.A."/>
            <person name="Lipzen A."/>
            <person name="Lundell T."/>
            <person name="Morin E."/>
            <person name="Murat C."/>
            <person name="Riley R."/>
            <person name="Ohm R."/>
            <person name="Sun H."/>
            <person name="Tunlid A."/>
            <person name="Henrissat B."/>
            <person name="Grigoriev I.V."/>
            <person name="Hibbett D.S."/>
            <person name="Martin F."/>
        </authorList>
    </citation>
    <scope>NUCLEOTIDE SEQUENCE [LARGE SCALE GENOMIC DNA]</scope>
    <source>
        <strain evidence="4">MAFF 305830</strain>
    </source>
</reference>
<dbReference type="EMBL" id="KN824300">
    <property type="protein sequence ID" value="KIM27224.1"/>
    <property type="molecule type" value="Genomic_DNA"/>
</dbReference>
<evidence type="ECO:0000313" key="4">
    <source>
        <dbReference type="Proteomes" id="UP000054097"/>
    </source>
</evidence>
<dbReference type="AlphaFoldDB" id="A0A0C3B4W6"/>
<feature type="region of interest" description="Disordered" evidence="1">
    <location>
        <begin position="250"/>
        <end position="293"/>
    </location>
</feature>
<keyword evidence="4" id="KW-1185">Reference proteome</keyword>
<name>A0A0C3B4W6_SERVB</name>
<evidence type="ECO:0000256" key="2">
    <source>
        <dbReference type="SAM" id="Phobius"/>
    </source>
</evidence>
<protein>
    <submittedName>
        <fullName evidence="3">Uncharacterized protein</fullName>
    </submittedName>
</protein>
<sequence>MTSNAICHNPNSTWTLNTIGQDPCVQYAVLVASYFIVTPMNATSPPYIPSIRTAACACNVVAYSLASACSWCQGTVEQPTHWVTQAEWGRNCTTLGQIYLPDGLPRTSRPPSVVIPHWAYVPPSSGIWDSGQAQVVANTSAITFTTSIPTVHPASTTTPSPVPSIHNPGTIFEDNKHLPAIITILLVLVICLMGILVAAVRKMIKYCRRRPRPEPVLPDIVSQVNPSLTRVSYTPPTALGLDLTTLHGFPRPPPIHASSPMTTPSSATSHALPSLQEGTEDEATRLKPRIGAH</sequence>
<dbReference type="OrthoDB" id="2576311at2759"/>
<accession>A0A0C3B4W6</accession>
<evidence type="ECO:0000313" key="3">
    <source>
        <dbReference type="EMBL" id="KIM27224.1"/>
    </source>
</evidence>
<dbReference type="Proteomes" id="UP000054097">
    <property type="component" value="Unassembled WGS sequence"/>
</dbReference>
<keyword evidence="2" id="KW-1133">Transmembrane helix</keyword>
<dbReference type="STRING" id="933852.A0A0C3B4W6"/>
<proteinExistence type="predicted"/>
<gene>
    <name evidence="3" type="ORF">M408DRAFT_24701</name>
</gene>
<organism evidence="3 4">
    <name type="scientific">Serendipita vermifera MAFF 305830</name>
    <dbReference type="NCBI Taxonomy" id="933852"/>
    <lineage>
        <taxon>Eukaryota</taxon>
        <taxon>Fungi</taxon>
        <taxon>Dikarya</taxon>
        <taxon>Basidiomycota</taxon>
        <taxon>Agaricomycotina</taxon>
        <taxon>Agaricomycetes</taxon>
        <taxon>Sebacinales</taxon>
        <taxon>Serendipitaceae</taxon>
        <taxon>Serendipita</taxon>
    </lineage>
</organism>
<evidence type="ECO:0000256" key="1">
    <source>
        <dbReference type="SAM" id="MobiDB-lite"/>
    </source>
</evidence>
<feature type="compositionally biased region" description="Low complexity" evidence="1">
    <location>
        <begin position="256"/>
        <end position="271"/>
    </location>
</feature>
<keyword evidence="2" id="KW-0812">Transmembrane</keyword>
<keyword evidence="2" id="KW-0472">Membrane</keyword>
<feature type="transmembrane region" description="Helical" evidence="2">
    <location>
        <begin position="178"/>
        <end position="200"/>
    </location>
</feature>
<dbReference type="HOGENOM" id="CLU_950485_0_0_1"/>
<reference evidence="3 4" key="1">
    <citation type="submission" date="2014-04" db="EMBL/GenBank/DDBJ databases">
        <authorList>
            <consortium name="DOE Joint Genome Institute"/>
            <person name="Kuo A."/>
            <person name="Zuccaro A."/>
            <person name="Kohler A."/>
            <person name="Nagy L.G."/>
            <person name="Floudas D."/>
            <person name="Copeland A."/>
            <person name="Barry K.W."/>
            <person name="Cichocki N."/>
            <person name="Veneault-Fourrey C."/>
            <person name="LaButti K."/>
            <person name="Lindquist E.A."/>
            <person name="Lipzen A."/>
            <person name="Lundell T."/>
            <person name="Morin E."/>
            <person name="Murat C."/>
            <person name="Sun H."/>
            <person name="Tunlid A."/>
            <person name="Henrissat B."/>
            <person name="Grigoriev I.V."/>
            <person name="Hibbett D.S."/>
            <person name="Martin F."/>
            <person name="Nordberg H.P."/>
            <person name="Cantor M.N."/>
            <person name="Hua S.X."/>
        </authorList>
    </citation>
    <scope>NUCLEOTIDE SEQUENCE [LARGE SCALE GENOMIC DNA]</scope>
    <source>
        <strain evidence="3 4">MAFF 305830</strain>
    </source>
</reference>